<evidence type="ECO:0000256" key="2">
    <source>
        <dbReference type="SAM" id="SignalP"/>
    </source>
</evidence>
<feature type="signal peptide" evidence="2">
    <location>
        <begin position="1"/>
        <end position="24"/>
    </location>
</feature>
<reference evidence="3 4" key="1">
    <citation type="submission" date="2020-08" db="EMBL/GenBank/DDBJ databases">
        <title>Genomic Encyclopedia of Type Strains, Phase III (KMG-III): the genomes of soil and plant-associated and newly described type strains.</title>
        <authorList>
            <person name="Whitman W."/>
        </authorList>
    </citation>
    <scope>NUCLEOTIDE SEQUENCE [LARGE SCALE GENOMIC DNA]</scope>
    <source>
        <strain evidence="3 4">CECT 8075</strain>
    </source>
</reference>
<evidence type="ECO:0000313" key="3">
    <source>
        <dbReference type="EMBL" id="MBB3204358.1"/>
    </source>
</evidence>
<dbReference type="Pfam" id="PF07585">
    <property type="entry name" value="BBP7"/>
    <property type="match status" value="1"/>
</dbReference>
<dbReference type="Proteomes" id="UP000536179">
    <property type="component" value="Unassembled WGS sequence"/>
</dbReference>
<name>A0A7W5DUL5_9BACT</name>
<keyword evidence="2" id="KW-0732">Signal</keyword>
<accession>A0A7W5DUL5</accession>
<dbReference type="EMBL" id="JACHXU010000001">
    <property type="protein sequence ID" value="MBB3204358.1"/>
    <property type="molecule type" value="Genomic_DNA"/>
</dbReference>
<gene>
    <name evidence="3" type="ORF">FHS27_000122</name>
</gene>
<evidence type="ECO:0000313" key="4">
    <source>
        <dbReference type="Proteomes" id="UP000536179"/>
    </source>
</evidence>
<comment type="caution">
    <text evidence="3">The sequence shown here is derived from an EMBL/GenBank/DDBJ whole genome shotgun (WGS) entry which is preliminary data.</text>
</comment>
<feature type="region of interest" description="Disordered" evidence="1">
    <location>
        <begin position="47"/>
        <end position="67"/>
    </location>
</feature>
<keyword evidence="4" id="KW-1185">Reference proteome</keyword>
<dbReference type="RefSeq" id="WP_246418955.1">
    <property type="nucleotide sequence ID" value="NZ_JACHXU010000001.1"/>
</dbReference>
<dbReference type="AlphaFoldDB" id="A0A7W5DUL5"/>
<sequence length="478" mass="51891">MNKSRSLLLLSLVCFAVVRNDVLADDPQSPRDRAEAALPTQKMTWSPLSINGKSVRPDDESNDSDETIDAVSFTPDEYSEAFDDSAYVESPYEGEVIYEGNHAYEEDFAGGGGIPCDCQSGCDRCYTPAAIGSYWLRAEYMLWSIDGIDLPPLVTTSTAGTLPEDTGILGQAGTTVLFGNDTELDSMRSGLRITLGWNGDRFGNGFEMSGMGIFDDDESFSSSAALLARPVFDASLGSESAMLVAHPDFLTGNVNVRASNQLASFDVNRRQVLSSRGCQRLDLLVGYRYGNLEEMLRIEQSSLYTAAEGPIIAGTTVGLFDDFQTENQFHGAQLGLHFQQRSATTTLDTYAKVGFGVNRAETTISGQTTNTVPGGGDSTFEGGLLAQSTNIGSYDESQFMALPEIGFNLTTRVRRDMQLTIGYSLMYWSDAVRLEDAIDRTVSQFPPEAPAGARRPDYELNTTSFLAHGLSIGAAFNY</sequence>
<proteinExistence type="predicted"/>
<feature type="chain" id="PRO_5031389602" evidence="2">
    <location>
        <begin position="25"/>
        <end position="478"/>
    </location>
</feature>
<evidence type="ECO:0000256" key="1">
    <source>
        <dbReference type="SAM" id="MobiDB-lite"/>
    </source>
</evidence>
<protein>
    <submittedName>
        <fullName evidence="3">Uncharacterized protein</fullName>
    </submittedName>
</protein>
<organism evidence="3 4">
    <name type="scientific">Aporhodopirellula rubra</name>
    <dbReference type="NCBI Taxonomy" id="980271"/>
    <lineage>
        <taxon>Bacteria</taxon>
        <taxon>Pseudomonadati</taxon>
        <taxon>Planctomycetota</taxon>
        <taxon>Planctomycetia</taxon>
        <taxon>Pirellulales</taxon>
        <taxon>Pirellulaceae</taxon>
        <taxon>Aporhodopirellula</taxon>
    </lineage>
</organism>
<dbReference type="InterPro" id="IPR011446">
    <property type="entry name" value="BBP7"/>
</dbReference>